<evidence type="ECO:0000313" key="1">
    <source>
        <dbReference type="EMBL" id="AFK38682.1"/>
    </source>
</evidence>
<accession>I3SEJ0</accession>
<name>I3SEJ0_LOTJA</name>
<organism evidence="1">
    <name type="scientific">Lotus japonicus</name>
    <name type="common">Lotus corniculatus var. japonicus</name>
    <dbReference type="NCBI Taxonomy" id="34305"/>
    <lineage>
        <taxon>Eukaryota</taxon>
        <taxon>Viridiplantae</taxon>
        <taxon>Streptophyta</taxon>
        <taxon>Embryophyta</taxon>
        <taxon>Tracheophyta</taxon>
        <taxon>Spermatophyta</taxon>
        <taxon>Magnoliopsida</taxon>
        <taxon>eudicotyledons</taxon>
        <taxon>Gunneridae</taxon>
        <taxon>Pentapetalae</taxon>
        <taxon>rosids</taxon>
        <taxon>fabids</taxon>
        <taxon>Fabales</taxon>
        <taxon>Fabaceae</taxon>
        <taxon>Papilionoideae</taxon>
        <taxon>50 kb inversion clade</taxon>
        <taxon>NPAAA clade</taxon>
        <taxon>Hologalegina</taxon>
        <taxon>robinioid clade</taxon>
        <taxon>Loteae</taxon>
        <taxon>Lotus</taxon>
    </lineage>
</organism>
<dbReference type="EMBL" id="BT138887">
    <property type="protein sequence ID" value="AFK38682.1"/>
    <property type="molecule type" value="mRNA"/>
</dbReference>
<dbReference type="AlphaFoldDB" id="I3SEJ0"/>
<sequence length="53" mass="6144">MLHGAHFHKGCFLNSKALVPCFLKLSIWFLSNHQLGQAYIQNTEYIACLPYYL</sequence>
<proteinExistence type="evidence at transcript level"/>
<reference evidence="1" key="1">
    <citation type="submission" date="2012-05" db="EMBL/GenBank/DDBJ databases">
        <authorList>
            <person name="Krishnakumar V."/>
            <person name="Cheung F."/>
            <person name="Xiao Y."/>
            <person name="Chan A."/>
            <person name="Moskal W.A."/>
            <person name="Town C.D."/>
        </authorList>
    </citation>
    <scope>NUCLEOTIDE SEQUENCE</scope>
</reference>
<protein>
    <submittedName>
        <fullName evidence="1">Uncharacterized protein</fullName>
    </submittedName>
</protein>